<keyword evidence="1" id="KW-0813">Transport</keyword>
<dbReference type="Gene3D" id="1.10.490.10">
    <property type="entry name" value="Globins"/>
    <property type="match status" value="1"/>
</dbReference>
<dbReference type="InterPro" id="IPR001486">
    <property type="entry name" value="Hemoglobin_trunc"/>
</dbReference>
<sequence length="129" mass="15646">MNNDIQNIDDIRLLVNDFYSKVREDELLKDIFNGVIQDRWPVHLEKMYKFWQTVLLEEHTYYGSPFAPHAHLPVNKAHFERWIKLFHQTLDEHFEGERALEAKWRSEKMAEMFLYKIEYFKTSGTKPLV</sequence>
<keyword evidence="4" id="KW-0408">Iron</keyword>
<dbReference type="InterPro" id="IPR009050">
    <property type="entry name" value="Globin-like_sf"/>
</dbReference>
<evidence type="ECO:0000256" key="1">
    <source>
        <dbReference type="ARBA" id="ARBA00022448"/>
    </source>
</evidence>
<evidence type="ECO:0000256" key="3">
    <source>
        <dbReference type="ARBA" id="ARBA00022723"/>
    </source>
</evidence>
<keyword evidence="6" id="KW-1185">Reference proteome</keyword>
<dbReference type="InterPro" id="IPR012292">
    <property type="entry name" value="Globin/Proto"/>
</dbReference>
<keyword evidence="3" id="KW-0479">Metal-binding</keyword>
<accession>A0ABZ0IYD1</accession>
<name>A0ABZ0IYD1_9BACT</name>
<keyword evidence="2" id="KW-0349">Heme</keyword>
<evidence type="ECO:0000256" key="4">
    <source>
        <dbReference type="ARBA" id="ARBA00023004"/>
    </source>
</evidence>
<dbReference type="CDD" id="cd08916">
    <property type="entry name" value="TrHb3_P"/>
    <property type="match status" value="1"/>
</dbReference>
<reference evidence="5 6" key="1">
    <citation type="journal article" date="2023" name="Microbiol. Resour. Announc.">
        <title>Complete Genome Sequence of Imperialibacter roseus strain P4T.</title>
        <authorList>
            <person name="Tizabi D.R."/>
            <person name="Bachvaroff T."/>
            <person name="Hill R.T."/>
        </authorList>
    </citation>
    <scope>NUCLEOTIDE SEQUENCE [LARGE SCALE GENOMIC DNA]</scope>
    <source>
        <strain evidence="5 6">P4T</strain>
    </source>
</reference>
<dbReference type="SUPFAM" id="SSF46458">
    <property type="entry name" value="Globin-like"/>
    <property type="match status" value="1"/>
</dbReference>
<evidence type="ECO:0000313" key="5">
    <source>
        <dbReference type="EMBL" id="WOK09399.1"/>
    </source>
</evidence>
<evidence type="ECO:0000256" key="2">
    <source>
        <dbReference type="ARBA" id="ARBA00022617"/>
    </source>
</evidence>
<organism evidence="5 6">
    <name type="scientific">Imperialibacter roseus</name>
    <dbReference type="NCBI Taxonomy" id="1324217"/>
    <lineage>
        <taxon>Bacteria</taxon>
        <taxon>Pseudomonadati</taxon>
        <taxon>Bacteroidota</taxon>
        <taxon>Cytophagia</taxon>
        <taxon>Cytophagales</taxon>
        <taxon>Flammeovirgaceae</taxon>
        <taxon>Imperialibacter</taxon>
    </lineage>
</organism>
<protein>
    <submittedName>
        <fullName evidence="5">Group III truncated hemoglobin</fullName>
    </submittedName>
</protein>
<dbReference type="RefSeq" id="WP_317492018.1">
    <property type="nucleotide sequence ID" value="NZ_CP136051.1"/>
</dbReference>
<gene>
    <name evidence="5" type="ORF">RT717_12190</name>
</gene>
<evidence type="ECO:0000313" key="6">
    <source>
        <dbReference type="Proteomes" id="UP001302349"/>
    </source>
</evidence>
<dbReference type="Proteomes" id="UP001302349">
    <property type="component" value="Chromosome"/>
</dbReference>
<dbReference type="EMBL" id="CP136051">
    <property type="protein sequence ID" value="WOK09399.1"/>
    <property type="molecule type" value="Genomic_DNA"/>
</dbReference>
<dbReference type="Pfam" id="PF01152">
    <property type="entry name" value="Bac_globin"/>
    <property type="match status" value="1"/>
</dbReference>
<proteinExistence type="predicted"/>